<proteinExistence type="predicted"/>
<reference evidence="2" key="1">
    <citation type="submission" date="2017-01" db="EMBL/GenBank/DDBJ databases">
        <authorList>
            <person name="Varghese N."/>
            <person name="Submissions S."/>
        </authorList>
    </citation>
    <scope>NUCLEOTIDE SEQUENCE [LARGE SCALE GENOMIC DNA]</scope>
    <source>
        <strain evidence="2">ATCC 12950</strain>
    </source>
</reference>
<keyword evidence="2" id="KW-1185">Reference proteome</keyword>
<protein>
    <submittedName>
        <fullName evidence="1">Uncharacterized protein</fullName>
    </submittedName>
</protein>
<gene>
    <name evidence="1" type="ORF">SAMN05421833_111145</name>
</gene>
<evidence type="ECO:0000313" key="2">
    <source>
        <dbReference type="Proteomes" id="UP000186096"/>
    </source>
</evidence>
<dbReference type="EMBL" id="FTNI01000011">
    <property type="protein sequence ID" value="SIR60389.1"/>
    <property type="molecule type" value="Genomic_DNA"/>
</dbReference>
<accession>A0A1N7C9V5</accession>
<organism evidence="1 2">
    <name type="scientific">Microbispora rosea</name>
    <dbReference type="NCBI Taxonomy" id="58117"/>
    <lineage>
        <taxon>Bacteria</taxon>
        <taxon>Bacillati</taxon>
        <taxon>Actinomycetota</taxon>
        <taxon>Actinomycetes</taxon>
        <taxon>Streptosporangiales</taxon>
        <taxon>Streptosporangiaceae</taxon>
        <taxon>Microbispora</taxon>
    </lineage>
</organism>
<evidence type="ECO:0000313" key="1">
    <source>
        <dbReference type="EMBL" id="SIR60389.1"/>
    </source>
</evidence>
<sequence>MIGPGRRVTMGAMTTPNLPYRWNLIRPDPLGTLLDGRPEPDLPYLDDLVECGAKVLARSGDGDVHFVGRSADSIFDLLSSTLSATSRPDRVRLLPFSYRFEEPPRPHEIRRLRVNLHAMGVSPHVLARRRRPIVFADLVHRGYTFTHFYELLRDWIDDEHEAWEVIRLKLRFVGITERGKTSPKTWRWWQDCAWTAELPRSGVTNVSVDRFFWFYLGDHQKKLTLSFRPTRWADETVARPRHDEKTLDALTEAVAVVERGRTPEVRTALARLMAREPSFAEPWLRSLTLELRHGTPSRRHHVRRGSRGTR</sequence>
<dbReference type="Proteomes" id="UP000186096">
    <property type="component" value="Unassembled WGS sequence"/>
</dbReference>
<dbReference type="AlphaFoldDB" id="A0A1N7C9V5"/>
<dbReference type="STRING" id="58117.SAMN05421833_111145"/>
<name>A0A1N7C9V5_9ACTN</name>